<dbReference type="InterPro" id="IPR009988">
    <property type="entry name" value="DUF1510"/>
</dbReference>
<feature type="compositionally biased region" description="Acidic residues" evidence="1">
    <location>
        <begin position="53"/>
        <end position="102"/>
    </location>
</feature>
<sequence length="226" mass="24962">MNQYGNYGPRRSEMRKKQKLNTWLNGAIIISIIGIVFFASTLIFGGGSSEPAAGDELEEEQNALEEDVSVEDEEGLEETVGTEESTDDSTEEDSEGSNETETDNTSSSEEANGNESEETTPSTVVGEGQWAPIGTVQEEPFVAVYEKDHVNWEEMTRALKYATGLGDDMITWHIGNGGDHESAVGIVSDYANRKTPYEVRIEWVTNEGWMPVSVNQLEENPRLNNN</sequence>
<evidence type="ECO:0000256" key="2">
    <source>
        <dbReference type="SAM" id="Phobius"/>
    </source>
</evidence>
<feature type="transmembrane region" description="Helical" evidence="2">
    <location>
        <begin position="20"/>
        <end position="44"/>
    </location>
</feature>
<name>A0ABT9ZU91_9BACI</name>
<comment type="caution">
    <text evidence="4">The sequence shown here is derived from an EMBL/GenBank/DDBJ whole genome shotgun (WGS) entry which is preliminary data.</text>
</comment>
<dbReference type="RefSeq" id="WP_307324048.1">
    <property type="nucleotide sequence ID" value="NZ_JAUSUG010000005.1"/>
</dbReference>
<keyword evidence="2" id="KW-1133">Transmembrane helix</keyword>
<keyword evidence="5" id="KW-1185">Reference proteome</keyword>
<feature type="compositionally biased region" description="Low complexity" evidence="1">
    <location>
        <begin position="103"/>
        <end position="114"/>
    </location>
</feature>
<evidence type="ECO:0000313" key="4">
    <source>
        <dbReference type="EMBL" id="MDQ0254292.1"/>
    </source>
</evidence>
<accession>A0ABT9ZU91</accession>
<evidence type="ECO:0000256" key="1">
    <source>
        <dbReference type="SAM" id="MobiDB-lite"/>
    </source>
</evidence>
<feature type="region of interest" description="Disordered" evidence="1">
    <location>
        <begin position="50"/>
        <end position="128"/>
    </location>
</feature>
<evidence type="ECO:0000313" key="5">
    <source>
        <dbReference type="Proteomes" id="UP001230005"/>
    </source>
</evidence>
<dbReference type="Pfam" id="PF07423">
    <property type="entry name" value="DUF1510"/>
    <property type="match status" value="1"/>
</dbReference>
<keyword evidence="2" id="KW-0472">Membrane</keyword>
<feature type="domain" description="DUF1510" evidence="3">
    <location>
        <begin position="127"/>
        <end position="217"/>
    </location>
</feature>
<proteinExistence type="predicted"/>
<dbReference type="Proteomes" id="UP001230005">
    <property type="component" value="Unassembled WGS sequence"/>
</dbReference>
<keyword evidence="2" id="KW-0812">Transmembrane</keyword>
<gene>
    <name evidence="4" type="ORF">J2S74_001667</name>
</gene>
<protein>
    <recommendedName>
        <fullName evidence="3">DUF1510 domain-containing protein</fullName>
    </recommendedName>
</protein>
<dbReference type="EMBL" id="JAUSUG010000005">
    <property type="protein sequence ID" value="MDQ0254292.1"/>
    <property type="molecule type" value="Genomic_DNA"/>
</dbReference>
<organism evidence="4 5">
    <name type="scientific">Evansella vedderi</name>
    <dbReference type="NCBI Taxonomy" id="38282"/>
    <lineage>
        <taxon>Bacteria</taxon>
        <taxon>Bacillati</taxon>
        <taxon>Bacillota</taxon>
        <taxon>Bacilli</taxon>
        <taxon>Bacillales</taxon>
        <taxon>Bacillaceae</taxon>
        <taxon>Evansella</taxon>
    </lineage>
</organism>
<evidence type="ECO:0000259" key="3">
    <source>
        <dbReference type="Pfam" id="PF07423"/>
    </source>
</evidence>
<reference evidence="4 5" key="1">
    <citation type="submission" date="2023-07" db="EMBL/GenBank/DDBJ databases">
        <title>Genomic Encyclopedia of Type Strains, Phase IV (KMG-IV): sequencing the most valuable type-strain genomes for metagenomic binning, comparative biology and taxonomic classification.</title>
        <authorList>
            <person name="Goeker M."/>
        </authorList>
    </citation>
    <scope>NUCLEOTIDE SEQUENCE [LARGE SCALE GENOMIC DNA]</scope>
    <source>
        <strain evidence="4 5">DSM 9768</strain>
    </source>
</reference>